<dbReference type="HAMAP" id="MF_00100_B">
    <property type="entry name" value="IF_2_B"/>
    <property type="match status" value="1"/>
</dbReference>
<dbReference type="InterPro" id="IPR027417">
    <property type="entry name" value="P-loop_NTPase"/>
</dbReference>
<proteinExistence type="inferred from homology"/>
<sequence length="919" mass="100552">MTDVTLKALAAERQVSVDRLVQQFADAGIRKSADDSVSAQEKQTLLAHLNREAVSGPDKLTLQRKTRSTLNIPGTGGKSKSVQIEVRKKRTFVKRDPQEAERLAAEEQAQREAEEQARREAEEQAKREAQQKAEREAAEQAKREAAEKAKREAAEKDKVSNQQTDDMTKTAQAEKARRENEAAELKRKAEEEARRKLEEEARRVAEEARRMAEENKWTATPEPVEDTSDYHVTTSQHARQAEDENDREVEGGRGRGRNAKAARPAKKGKHAESKADREEARAAVRGGKGGKRKGSSLQQGFQKPAQAVNRDVVIGETITVGELANKMAVKGSQVIKAMMKLGAMATINQVIDQETAQLVAEEMGHKVILRRENELEEAVMSDRDTGAAAEPRAPVVTIMGHVDHGKTSLLDYIRSTKVASGEAGGITQHIGAYHVETDNGMITFLDTPGHAAFTSMRARGAQATDIVVLVVAADDGVMPQTIEAIQHAKAAGVPVVVAVNKIDKPEADPDHPDRVKNELSPDPDRVKNELSQYGILPEEWGGESQFVHVSAKAGTGIDELLDAILLQAEVLELKAVRKGMASGAVIESFLDKGRGPVATVLVREGTLHKGDIVLCGFEYGRVRAMRNELGQEVLEAGPSIPVEILGLSGVPAAGDEVTVVRDEKKAREVALYRQGKFREVKLARQQKSKLENMFANMTEGEVHEVNIVLKADVQGSVEAISDSLLKLSTDEVKVKIIGSGVGGITETDATLAAASNAILVGFNVRADASARKVIESESLDLRYYSVIYNLIDEVKAAMSGMLSPELKQQIIGLAEVRDVFKSPKFGEIRRDRGLYGKFGAIAGCMVTEGTIKRHNPIRVLRDNVVIYEGELESLRRFKDDVNEVRNGMECGIGVKNYNDVRVGDMIEVFEIIEIQRTIA</sequence>
<evidence type="ECO:0000259" key="13">
    <source>
        <dbReference type="PROSITE" id="PS51722"/>
    </source>
</evidence>
<protein>
    <recommendedName>
        <fullName evidence="3 9">Translation initiation factor IF-2</fullName>
    </recommendedName>
</protein>
<evidence type="ECO:0000256" key="9">
    <source>
        <dbReference type="HAMAP-Rule" id="MF_00100"/>
    </source>
</evidence>
<dbReference type="InterPro" id="IPR000795">
    <property type="entry name" value="T_Tr_GTP-bd_dom"/>
</dbReference>
<evidence type="ECO:0000256" key="2">
    <source>
        <dbReference type="ARBA" id="ARBA00007733"/>
    </source>
</evidence>
<feature type="region of interest" description="Disordered" evidence="12">
    <location>
        <begin position="504"/>
        <end position="527"/>
    </location>
</feature>
<dbReference type="CDD" id="cd01887">
    <property type="entry name" value="IF2_eIF5B"/>
    <property type="match status" value="1"/>
</dbReference>
<gene>
    <name evidence="9" type="primary">infB</name>
    <name evidence="14" type="ORF">LTSEURB_5063</name>
</gene>
<comment type="function">
    <text evidence="9 10">One of the essential components for the initiation of protein synthesis. Protects formylmethionyl-tRNA from spontaneous hydrolysis and promotes its binding to the 30S ribosomal subunits. Also involved in the hydrolysis of GTP during the formation of the 70S ribosomal complex.</text>
</comment>
<dbReference type="Pfam" id="PF08364">
    <property type="entry name" value="IF2_assoc"/>
    <property type="match status" value="1"/>
</dbReference>
<dbReference type="GO" id="GO:0003743">
    <property type="term" value="F:translation initiation factor activity"/>
    <property type="evidence" value="ECO:0007669"/>
    <property type="project" value="UniProtKB-UniRule"/>
</dbReference>
<reference evidence="14 15" key="1">
    <citation type="journal article" date="2011" name="BMC Genomics">
        <title>Genome sequencing reveals diversification of virulence factor content and possible host adaptation in distinct subpopulations of Salmonella enterica.</title>
        <authorList>
            <person name="den Bakker H.C."/>
            <person name="Moreno Switt A.I."/>
            <person name="Govoni G."/>
            <person name="Cummings C.A."/>
            <person name="Ranieri M.L."/>
            <person name="Degoricija L."/>
            <person name="Hoelzer K."/>
            <person name="Rodriguez-Rivera L.D."/>
            <person name="Brown S."/>
            <person name="Bolchacova E."/>
            <person name="Furtado M.R."/>
            <person name="Wiedmann M."/>
        </authorList>
    </citation>
    <scope>NUCLEOTIDE SEQUENCE [LARGE SCALE GENOMIC DNA]</scope>
    <source>
        <strain evidence="14 15">R8-2977</strain>
    </source>
</reference>
<feature type="binding site" evidence="9">
    <location>
        <begin position="400"/>
        <end position="407"/>
    </location>
    <ligand>
        <name>GTP</name>
        <dbReference type="ChEBI" id="CHEBI:37565"/>
    </ligand>
</feature>
<comment type="subcellular location">
    <subcellularLocation>
        <location evidence="1 9 11">Cytoplasm</location>
    </subcellularLocation>
</comment>
<dbReference type="Gene3D" id="3.40.50.10050">
    <property type="entry name" value="Translation initiation factor IF- 2, domain 3"/>
    <property type="match status" value="1"/>
</dbReference>
<evidence type="ECO:0000256" key="7">
    <source>
        <dbReference type="ARBA" id="ARBA00022917"/>
    </source>
</evidence>
<evidence type="ECO:0000313" key="14">
    <source>
        <dbReference type="EMBL" id="EHC99178.1"/>
    </source>
</evidence>
<dbReference type="NCBIfam" id="TIGR00487">
    <property type="entry name" value="IF-2"/>
    <property type="match status" value="1"/>
</dbReference>
<evidence type="ECO:0000256" key="11">
    <source>
        <dbReference type="RuleBase" id="RU000645"/>
    </source>
</evidence>
<dbReference type="Proteomes" id="UP000004776">
    <property type="component" value="Unassembled WGS sequence"/>
</dbReference>
<dbReference type="SUPFAM" id="SSF52156">
    <property type="entry name" value="Initiation factor IF2/eIF5b, domain 3"/>
    <property type="match status" value="1"/>
</dbReference>
<dbReference type="FunFam" id="3.40.50.300:FF:000019">
    <property type="entry name" value="Translation initiation factor IF-2"/>
    <property type="match status" value="1"/>
</dbReference>
<dbReference type="Gene3D" id="3.30.56.50">
    <property type="entry name" value="Putative DNA-binding domain, N-terminal subdomain of bacterial translation initiation factor IF2"/>
    <property type="match status" value="1"/>
</dbReference>
<dbReference type="InterPro" id="IPR000178">
    <property type="entry name" value="TF_IF2_bacterial-like"/>
</dbReference>
<dbReference type="SUPFAM" id="SSF46955">
    <property type="entry name" value="Putative DNA-binding domain"/>
    <property type="match status" value="1"/>
</dbReference>
<keyword evidence="5 9" id="KW-0396">Initiation factor</keyword>
<dbReference type="SUPFAM" id="SSF50447">
    <property type="entry name" value="Translation proteins"/>
    <property type="match status" value="2"/>
</dbReference>
<evidence type="ECO:0000256" key="6">
    <source>
        <dbReference type="ARBA" id="ARBA00022741"/>
    </source>
</evidence>
<evidence type="ECO:0000256" key="12">
    <source>
        <dbReference type="SAM" id="MobiDB-lite"/>
    </source>
</evidence>
<dbReference type="GO" id="GO:0097216">
    <property type="term" value="F:guanosine tetraphosphate binding"/>
    <property type="evidence" value="ECO:0007669"/>
    <property type="project" value="UniProtKB-ARBA"/>
</dbReference>
<feature type="compositionally biased region" description="Basic and acidic residues" evidence="12">
    <location>
        <begin position="270"/>
        <end position="282"/>
    </location>
</feature>
<dbReference type="Pfam" id="PF00009">
    <property type="entry name" value="GTP_EFTU"/>
    <property type="match status" value="1"/>
</dbReference>
<evidence type="ECO:0000256" key="1">
    <source>
        <dbReference type="ARBA" id="ARBA00004496"/>
    </source>
</evidence>
<evidence type="ECO:0000256" key="4">
    <source>
        <dbReference type="ARBA" id="ARBA00022490"/>
    </source>
</evidence>
<dbReference type="InterPro" id="IPR006847">
    <property type="entry name" value="IF2_N"/>
</dbReference>
<evidence type="ECO:0000256" key="10">
    <source>
        <dbReference type="RuleBase" id="RU000644"/>
    </source>
</evidence>
<dbReference type="GO" id="GO:0005829">
    <property type="term" value="C:cytosol"/>
    <property type="evidence" value="ECO:0007669"/>
    <property type="project" value="TreeGrafter"/>
</dbReference>
<dbReference type="SUPFAM" id="SSF52540">
    <property type="entry name" value="P-loop containing nucleoside triphosphate hydrolases"/>
    <property type="match status" value="1"/>
</dbReference>
<dbReference type="InterPro" id="IPR013575">
    <property type="entry name" value="IF2_assoc_dom_bac"/>
</dbReference>
<dbReference type="PANTHER" id="PTHR43381:SF5">
    <property type="entry name" value="TR-TYPE G DOMAIN-CONTAINING PROTEIN"/>
    <property type="match status" value="1"/>
</dbReference>
<dbReference type="AlphaFoldDB" id="G5S1F3"/>
<accession>G5S1F3</accession>
<dbReference type="Pfam" id="PF03144">
    <property type="entry name" value="GTP_EFTU_D2"/>
    <property type="match status" value="1"/>
</dbReference>
<dbReference type="PATRIC" id="fig|913084.3.peg.3729"/>
<dbReference type="PANTHER" id="PTHR43381">
    <property type="entry name" value="TRANSLATION INITIATION FACTOR IF-2-RELATED"/>
    <property type="match status" value="1"/>
</dbReference>
<feature type="compositionally biased region" description="Basic and acidic residues" evidence="12">
    <location>
        <begin position="166"/>
        <end position="216"/>
    </location>
</feature>
<dbReference type="InterPro" id="IPR015760">
    <property type="entry name" value="TIF_IF2"/>
</dbReference>
<feature type="domain" description="Tr-type G" evidence="13">
    <location>
        <begin position="391"/>
        <end position="574"/>
    </location>
</feature>
<dbReference type="GO" id="GO:0003924">
    <property type="term" value="F:GTPase activity"/>
    <property type="evidence" value="ECO:0007669"/>
    <property type="project" value="UniProtKB-UniRule"/>
</dbReference>
<comment type="caution">
    <text evidence="9">Lacks conserved residue(s) required for the propagation of feature annotation.</text>
</comment>
<dbReference type="InterPro" id="IPR053905">
    <property type="entry name" value="EF-G-like_DII"/>
</dbReference>
<dbReference type="InterPro" id="IPR009000">
    <property type="entry name" value="Transl_B-barrel_sf"/>
</dbReference>
<dbReference type="CDD" id="cd03702">
    <property type="entry name" value="IF2_mtIF2_II"/>
    <property type="match status" value="1"/>
</dbReference>
<comment type="caution">
    <text evidence="14">The sequence shown here is derived from an EMBL/GenBank/DDBJ whole genome shotgun (WGS) entry which is preliminary data.</text>
</comment>
<dbReference type="FunFam" id="2.40.30.10:FF:000007">
    <property type="entry name" value="Translation initiation factor IF-2"/>
    <property type="match status" value="1"/>
</dbReference>
<keyword evidence="4 9" id="KW-0963">Cytoplasm</keyword>
<keyword evidence="8 9" id="KW-0342">GTP-binding</keyword>
<dbReference type="InterPro" id="IPR036925">
    <property type="entry name" value="TIF_IF2_dom3_sf"/>
</dbReference>
<comment type="similarity">
    <text evidence="2 9 10">Belongs to the TRAFAC class translation factor GTPase superfamily. Classic translation factor GTPase family. IF-2 subfamily.</text>
</comment>
<dbReference type="FunFam" id="3.40.50.10050:FF:000001">
    <property type="entry name" value="Translation initiation factor IF-2"/>
    <property type="match status" value="1"/>
</dbReference>
<dbReference type="FunFam" id="2.40.30.10:FF:000008">
    <property type="entry name" value="Translation initiation factor IF-2"/>
    <property type="match status" value="1"/>
</dbReference>
<dbReference type="Gene3D" id="3.40.50.300">
    <property type="entry name" value="P-loop containing nucleotide triphosphate hydrolases"/>
    <property type="match status" value="1"/>
</dbReference>
<dbReference type="FunFam" id="3.30.56.50:FF:000001">
    <property type="entry name" value="Translation initiation factor IF-2"/>
    <property type="match status" value="1"/>
</dbReference>
<dbReference type="InterPro" id="IPR009061">
    <property type="entry name" value="DNA-bd_dom_put_sf"/>
</dbReference>
<name>G5S1F3_SALET</name>
<dbReference type="GO" id="GO:0005525">
    <property type="term" value="F:GTP binding"/>
    <property type="evidence" value="ECO:0007669"/>
    <property type="project" value="UniProtKB-KW"/>
</dbReference>
<organism evidence="14 15">
    <name type="scientific">Salmonella enterica subsp. enterica serovar Urbana str. R8-2977</name>
    <dbReference type="NCBI Taxonomy" id="913084"/>
    <lineage>
        <taxon>Bacteria</taxon>
        <taxon>Pseudomonadati</taxon>
        <taxon>Pseudomonadota</taxon>
        <taxon>Gammaproteobacteria</taxon>
        <taxon>Enterobacterales</taxon>
        <taxon>Enterobacteriaceae</taxon>
        <taxon>Salmonella</taxon>
    </lineage>
</organism>
<evidence type="ECO:0000313" key="15">
    <source>
        <dbReference type="Proteomes" id="UP000004776"/>
    </source>
</evidence>
<dbReference type="Pfam" id="PF04760">
    <property type="entry name" value="IF2_N"/>
    <property type="match status" value="2"/>
</dbReference>
<feature type="binding site" evidence="9">
    <location>
        <begin position="500"/>
        <end position="503"/>
    </location>
    <ligand>
        <name>GTP</name>
        <dbReference type="ChEBI" id="CHEBI:37565"/>
    </ligand>
</feature>
<keyword evidence="7 9" id="KW-0648">Protein biosynthesis</keyword>
<evidence type="ECO:0000256" key="3">
    <source>
        <dbReference type="ARBA" id="ARBA00020675"/>
    </source>
</evidence>
<dbReference type="NCBIfam" id="TIGR00231">
    <property type="entry name" value="small_GTP"/>
    <property type="match status" value="1"/>
</dbReference>
<feature type="compositionally biased region" description="Basic and acidic residues" evidence="12">
    <location>
        <begin position="93"/>
        <end position="159"/>
    </location>
</feature>
<dbReference type="InterPro" id="IPR044145">
    <property type="entry name" value="IF2_II"/>
</dbReference>
<dbReference type="InterPro" id="IPR005225">
    <property type="entry name" value="Small_GTP-bd"/>
</dbReference>
<dbReference type="PROSITE" id="PS01176">
    <property type="entry name" value="IF2"/>
    <property type="match status" value="1"/>
</dbReference>
<feature type="compositionally biased region" description="Basic residues" evidence="12">
    <location>
        <begin position="254"/>
        <end position="269"/>
    </location>
</feature>
<evidence type="ECO:0000256" key="8">
    <source>
        <dbReference type="ARBA" id="ARBA00023134"/>
    </source>
</evidence>
<dbReference type="Pfam" id="PF22042">
    <property type="entry name" value="EF-G_D2"/>
    <property type="match status" value="1"/>
</dbReference>
<dbReference type="PROSITE" id="PS51722">
    <property type="entry name" value="G_TR_2"/>
    <property type="match status" value="1"/>
</dbReference>
<keyword evidence="6 9" id="KW-0547">Nucleotide-binding</keyword>
<dbReference type="EMBL" id="AFCW01001894">
    <property type="protein sequence ID" value="EHC99178.1"/>
    <property type="molecule type" value="Genomic_DNA"/>
</dbReference>
<feature type="binding site" evidence="9">
    <location>
        <begin position="446"/>
        <end position="450"/>
    </location>
    <ligand>
        <name>GTP</name>
        <dbReference type="ChEBI" id="CHEBI:37565"/>
    </ligand>
</feature>
<dbReference type="CDD" id="cd03692">
    <property type="entry name" value="mtIF2_IVc"/>
    <property type="match status" value="1"/>
</dbReference>
<feature type="region of interest" description="Disordered" evidence="12">
    <location>
        <begin position="88"/>
        <end position="305"/>
    </location>
</feature>
<dbReference type="Pfam" id="PF11987">
    <property type="entry name" value="IF-2"/>
    <property type="match status" value="1"/>
</dbReference>
<evidence type="ECO:0000256" key="5">
    <source>
        <dbReference type="ARBA" id="ARBA00022540"/>
    </source>
</evidence>
<dbReference type="InterPro" id="IPR023115">
    <property type="entry name" value="TIF_IF2_dom3"/>
</dbReference>
<dbReference type="InterPro" id="IPR004161">
    <property type="entry name" value="EFTu-like_2"/>
</dbReference>
<dbReference type="Gene3D" id="2.40.30.10">
    <property type="entry name" value="Translation factors"/>
    <property type="match status" value="2"/>
</dbReference>